<reference evidence="2 3" key="1">
    <citation type="submission" date="2024-03" db="EMBL/GenBank/DDBJ databases">
        <title>A Dehalogenimonas Isolated from Estuarine Sediments Dihaloeliminates Chlorinated Alkanes.</title>
        <authorList>
            <person name="Yang Y."/>
            <person name="Wang H."/>
        </authorList>
    </citation>
    <scope>NUCLEOTIDE SEQUENCE [LARGE SCALE GENOMIC DNA]</scope>
    <source>
        <strain evidence="2 3">W</strain>
    </source>
</reference>
<proteinExistence type="predicted"/>
<dbReference type="RefSeq" id="WP_338738505.1">
    <property type="nucleotide sequence ID" value="NZ_CP146612.1"/>
</dbReference>
<gene>
    <name evidence="2" type="ORF">V8247_02680</name>
</gene>
<accession>A0ABZ2JB01</accession>
<name>A0ABZ2JB01_9CHLR</name>
<keyword evidence="1" id="KW-0472">Membrane</keyword>
<dbReference type="EMBL" id="CP146612">
    <property type="protein sequence ID" value="WWX25893.1"/>
    <property type="molecule type" value="Genomic_DNA"/>
</dbReference>
<keyword evidence="1" id="KW-0812">Transmembrane</keyword>
<feature type="transmembrane region" description="Helical" evidence="1">
    <location>
        <begin position="69"/>
        <end position="92"/>
    </location>
</feature>
<evidence type="ECO:0008006" key="4">
    <source>
        <dbReference type="Google" id="ProtNLM"/>
    </source>
</evidence>
<organism evidence="2 3">
    <name type="scientific">Candidatus Dehalogenimonas loeffleri</name>
    <dbReference type="NCBI Taxonomy" id="3127115"/>
    <lineage>
        <taxon>Bacteria</taxon>
        <taxon>Bacillati</taxon>
        <taxon>Chloroflexota</taxon>
        <taxon>Dehalococcoidia</taxon>
        <taxon>Dehalococcoidales</taxon>
        <taxon>Dehalococcoidaceae</taxon>
        <taxon>Dehalogenimonas</taxon>
    </lineage>
</organism>
<sequence length="95" mass="9758">MWVTSSVSVVVAVGIGGPFWSGAILSYGFLMASLMALNSPRIGGGLAIILSLLAIAASLALIFNNYDASRLIGSLMLAFASLMLIGAVILILSKN</sequence>
<feature type="transmembrane region" description="Helical" evidence="1">
    <location>
        <begin position="42"/>
        <end position="63"/>
    </location>
</feature>
<evidence type="ECO:0000313" key="2">
    <source>
        <dbReference type="EMBL" id="WWX25893.1"/>
    </source>
</evidence>
<evidence type="ECO:0000256" key="1">
    <source>
        <dbReference type="SAM" id="Phobius"/>
    </source>
</evidence>
<protein>
    <recommendedName>
        <fullName evidence="4">Major facilitator superfamily (MFS) profile domain-containing protein</fullName>
    </recommendedName>
</protein>
<keyword evidence="3" id="KW-1185">Reference proteome</keyword>
<feature type="transmembrane region" description="Helical" evidence="1">
    <location>
        <begin position="6"/>
        <end position="30"/>
    </location>
</feature>
<keyword evidence="1" id="KW-1133">Transmembrane helix</keyword>
<evidence type="ECO:0000313" key="3">
    <source>
        <dbReference type="Proteomes" id="UP001375370"/>
    </source>
</evidence>
<dbReference type="Proteomes" id="UP001375370">
    <property type="component" value="Chromosome"/>
</dbReference>